<keyword evidence="2" id="KW-1003">Cell membrane</keyword>
<evidence type="ECO:0000256" key="2">
    <source>
        <dbReference type="ARBA" id="ARBA00022475"/>
    </source>
</evidence>
<dbReference type="Pfam" id="PF02687">
    <property type="entry name" value="FtsX"/>
    <property type="match status" value="1"/>
</dbReference>
<feature type="domain" description="MacB-like periplasmic core" evidence="8">
    <location>
        <begin position="20"/>
        <end position="206"/>
    </location>
</feature>
<evidence type="ECO:0000256" key="6">
    <source>
        <dbReference type="SAM" id="Phobius"/>
    </source>
</evidence>
<accession>A0A3E1YCI9</accession>
<comment type="caution">
    <text evidence="9">The sequence shown here is derived from an EMBL/GenBank/DDBJ whole genome shotgun (WGS) entry which is preliminary data.</text>
</comment>
<dbReference type="PANTHER" id="PTHR30572:SF18">
    <property type="entry name" value="ABC-TYPE MACROLIDE FAMILY EXPORT SYSTEM PERMEASE COMPONENT 2"/>
    <property type="match status" value="1"/>
</dbReference>
<dbReference type="InterPro" id="IPR003838">
    <property type="entry name" value="ABC3_permease_C"/>
</dbReference>
<feature type="transmembrane region" description="Helical" evidence="6">
    <location>
        <begin position="718"/>
        <end position="742"/>
    </location>
</feature>
<keyword evidence="4 6" id="KW-1133">Transmembrane helix</keyword>
<evidence type="ECO:0000256" key="4">
    <source>
        <dbReference type="ARBA" id="ARBA00022989"/>
    </source>
</evidence>
<dbReference type="PANTHER" id="PTHR30572">
    <property type="entry name" value="MEMBRANE COMPONENT OF TRANSPORTER-RELATED"/>
    <property type="match status" value="1"/>
</dbReference>
<evidence type="ECO:0000259" key="8">
    <source>
        <dbReference type="Pfam" id="PF12704"/>
    </source>
</evidence>
<organism evidence="9 10">
    <name type="scientific">Chitinophaga silvatica</name>
    <dbReference type="NCBI Taxonomy" id="2282649"/>
    <lineage>
        <taxon>Bacteria</taxon>
        <taxon>Pseudomonadati</taxon>
        <taxon>Bacteroidota</taxon>
        <taxon>Chitinophagia</taxon>
        <taxon>Chitinophagales</taxon>
        <taxon>Chitinophagaceae</taxon>
        <taxon>Chitinophaga</taxon>
    </lineage>
</organism>
<protein>
    <submittedName>
        <fullName evidence="9">ABC transporter permease</fullName>
    </submittedName>
</protein>
<keyword evidence="5 6" id="KW-0472">Membrane</keyword>
<name>A0A3E1YCI9_9BACT</name>
<evidence type="ECO:0000256" key="3">
    <source>
        <dbReference type="ARBA" id="ARBA00022692"/>
    </source>
</evidence>
<comment type="subcellular location">
    <subcellularLocation>
        <location evidence="1">Cell membrane</location>
        <topology evidence="1">Multi-pass membrane protein</topology>
    </subcellularLocation>
</comment>
<feature type="domain" description="MacB-like periplasmic core" evidence="8">
    <location>
        <begin position="433"/>
        <end position="593"/>
    </location>
</feature>
<dbReference type="Proteomes" id="UP000260644">
    <property type="component" value="Unassembled WGS sequence"/>
</dbReference>
<dbReference type="GO" id="GO:0005886">
    <property type="term" value="C:plasma membrane"/>
    <property type="evidence" value="ECO:0007669"/>
    <property type="project" value="UniProtKB-SubCell"/>
</dbReference>
<feature type="domain" description="ABC3 transporter permease C-terminal" evidence="7">
    <location>
        <begin position="295"/>
        <end position="397"/>
    </location>
</feature>
<evidence type="ECO:0000256" key="1">
    <source>
        <dbReference type="ARBA" id="ARBA00004651"/>
    </source>
</evidence>
<feature type="transmembrane region" description="Helical" evidence="6">
    <location>
        <begin position="373"/>
        <end position="394"/>
    </location>
</feature>
<feature type="transmembrane region" description="Helical" evidence="6">
    <location>
        <begin position="336"/>
        <end position="361"/>
    </location>
</feature>
<feature type="transmembrane region" description="Helical" evidence="6">
    <location>
        <begin position="21"/>
        <end position="41"/>
    </location>
</feature>
<evidence type="ECO:0000313" key="10">
    <source>
        <dbReference type="Proteomes" id="UP000260644"/>
    </source>
</evidence>
<feature type="transmembrane region" description="Helical" evidence="6">
    <location>
        <begin position="748"/>
        <end position="767"/>
    </location>
</feature>
<dbReference type="InterPro" id="IPR050250">
    <property type="entry name" value="Macrolide_Exporter_MacB"/>
</dbReference>
<feature type="transmembrane region" description="Helical" evidence="6">
    <location>
        <begin position="423"/>
        <end position="442"/>
    </location>
</feature>
<dbReference type="EMBL" id="QPMM01000003">
    <property type="protein sequence ID" value="RFS24057.1"/>
    <property type="molecule type" value="Genomic_DNA"/>
</dbReference>
<dbReference type="Pfam" id="PF12704">
    <property type="entry name" value="MacB_PCD"/>
    <property type="match status" value="2"/>
</dbReference>
<dbReference type="AlphaFoldDB" id="A0A3E1YCI9"/>
<reference evidence="9 10" key="1">
    <citation type="submission" date="2018-07" db="EMBL/GenBank/DDBJ databases">
        <title>Chitinophaga K2CV101002-2 sp. nov., isolated from a monsoon evergreen broad-leaved forest soil.</title>
        <authorList>
            <person name="Lv Y."/>
        </authorList>
    </citation>
    <scope>NUCLEOTIDE SEQUENCE [LARGE SCALE GENOMIC DNA]</scope>
    <source>
        <strain evidence="9 10">GDMCC 1.1288</strain>
    </source>
</reference>
<evidence type="ECO:0000313" key="9">
    <source>
        <dbReference type="EMBL" id="RFS24057.1"/>
    </source>
</evidence>
<evidence type="ECO:0000256" key="5">
    <source>
        <dbReference type="ARBA" id="ARBA00023136"/>
    </source>
</evidence>
<dbReference type="InterPro" id="IPR025857">
    <property type="entry name" value="MacB_PCD"/>
</dbReference>
<keyword evidence="10" id="KW-1185">Reference proteome</keyword>
<sequence>MFKRYLILAFRNLRKQRLFTFINIVGLAISMAVCLMVLVSLKETFSYDNFHPNASRIFRATTHVQTPDGRKYHLASTPLPLGDDIKRNYTDAEDVVSLYGALNGDAKTTDKELPVRGAFTTPSFFTVFGFKLKWGNAATVFSNPNSIVLTATTAERFFGTTDPIGKTMQIGKLGDYIVSGVLEPTESHSHIDFEVFAPVARVEILEQSGALTPRLNNWDNVDDSYTYVLMRHGKGASAFGSILARESHRYDIMIKEKRGSLYFEKQSFTKITPSQELYGDIGNAPPWGKVLAEALVALGLLLCACFNYVNLTIVRSLQRAKEVGIHKVNGAKRWQIFMQFIVESVILCLISLVLALILLTVFQPQLKLLDFKLLLLFTLFSITTGIVAGIIPAWSLSSFDPIKVLKNLVDIKLPGGIGLRKTLIVIQFTLSIASILFLVTVYRQFSFKAEMDMGFNRKDILDVPLEKTDYQLIKQRLLMLKDVEGVTASSGILGMPRHTGFCRIRTQDNKDGIEFGYYAADNDFIKIMGLSLVAGNNFPAQRTANQEQYIIVNEKATRTLGFKLPDEAVGHTVWVSDSVPVTITGVVKDFNYQPIEVDIRPMALRYDPAQFNQLQVKLIAGNKEKQVSEIQNIWVAFHPGKEMNAEWMDKSLKARNGQEVISLLGVLVLICTSIAGLGLLGIVSYTSFMRRKEISVRKILGADLLNLILLLSKSFIKLIFIASCIALPIGITGSMFFLRIFAYRVDLGILPMLGGFVVLLLLALAIISSQTWKSVLVNPTENLRND</sequence>
<dbReference type="OrthoDB" id="5933722at2"/>
<dbReference type="RefSeq" id="WP_116975379.1">
    <property type="nucleotide sequence ID" value="NZ_QPMM01000003.1"/>
</dbReference>
<proteinExistence type="predicted"/>
<evidence type="ECO:0000259" key="7">
    <source>
        <dbReference type="Pfam" id="PF02687"/>
    </source>
</evidence>
<feature type="transmembrane region" description="Helical" evidence="6">
    <location>
        <begin position="660"/>
        <end position="682"/>
    </location>
</feature>
<dbReference type="GO" id="GO:0022857">
    <property type="term" value="F:transmembrane transporter activity"/>
    <property type="evidence" value="ECO:0007669"/>
    <property type="project" value="TreeGrafter"/>
</dbReference>
<gene>
    <name evidence="9" type="ORF">DVR12_09240</name>
</gene>
<keyword evidence="3 6" id="KW-0812">Transmembrane</keyword>